<evidence type="ECO:0000256" key="1">
    <source>
        <dbReference type="SAM" id="SignalP"/>
    </source>
</evidence>
<name>A0A1V8SB23_9PEZI</name>
<proteinExistence type="predicted"/>
<evidence type="ECO:0000313" key="3">
    <source>
        <dbReference type="Proteomes" id="UP000192596"/>
    </source>
</evidence>
<organism evidence="2 3">
    <name type="scientific">Cryoendolithus antarcticus</name>
    <dbReference type="NCBI Taxonomy" id="1507870"/>
    <lineage>
        <taxon>Eukaryota</taxon>
        <taxon>Fungi</taxon>
        <taxon>Dikarya</taxon>
        <taxon>Ascomycota</taxon>
        <taxon>Pezizomycotina</taxon>
        <taxon>Dothideomycetes</taxon>
        <taxon>Dothideomycetidae</taxon>
        <taxon>Cladosporiales</taxon>
        <taxon>Cladosporiaceae</taxon>
        <taxon>Cryoendolithus</taxon>
    </lineage>
</organism>
<comment type="caution">
    <text evidence="2">The sequence shown here is derived from an EMBL/GenBank/DDBJ whole genome shotgun (WGS) entry which is preliminary data.</text>
</comment>
<sequence length="224" mass="25069">MALLALLLFGFAALTSCSPSKQLSVSSSETARSQDVIPGRDNATYGATPKPDQLFAIEFLETMPYPINSNDLFFIYLSGWFLPGRVHNLTDDDLAKATVTCTFSIVYRDGTHECFEPWATGLATIAFDRWWNLSLRNSEGDQTKHLTLGDNDLILDWIIYRGYSVAGNWTMELDARIPDGRCLFDVSMTHWIDGDYHRRLDAEVNWASKAITPIGRHIAGGLRG</sequence>
<accession>A0A1V8SB23</accession>
<dbReference type="Proteomes" id="UP000192596">
    <property type="component" value="Unassembled WGS sequence"/>
</dbReference>
<evidence type="ECO:0008006" key="4">
    <source>
        <dbReference type="Google" id="ProtNLM"/>
    </source>
</evidence>
<gene>
    <name evidence="2" type="ORF">B0A48_17592</name>
</gene>
<dbReference type="EMBL" id="NAJO01000068">
    <property type="protein sequence ID" value="OQN96336.1"/>
    <property type="molecule type" value="Genomic_DNA"/>
</dbReference>
<dbReference type="AlphaFoldDB" id="A0A1V8SB23"/>
<protein>
    <recommendedName>
        <fullName evidence="4">Lipoprotein</fullName>
    </recommendedName>
</protein>
<evidence type="ECO:0000313" key="2">
    <source>
        <dbReference type="EMBL" id="OQN96336.1"/>
    </source>
</evidence>
<reference evidence="3" key="1">
    <citation type="submission" date="2017-03" db="EMBL/GenBank/DDBJ databases">
        <title>Genomes of endolithic fungi from Antarctica.</title>
        <authorList>
            <person name="Coleine C."/>
            <person name="Masonjones S."/>
            <person name="Stajich J.E."/>
        </authorList>
    </citation>
    <scope>NUCLEOTIDE SEQUENCE [LARGE SCALE GENOMIC DNA]</scope>
    <source>
        <strain evidence="3">CCFEE 5527</strain>
    </source>
</reference>
<keyword evidence="1" id="KW-0732">Signal</keyword>
<dbReference type="OrthoDB" id="5422698at2759"/>
<feature type="chain" id="PRO_5013342875" description="Lipoprotein" evidence="1">
    <location>
        <begin position="18"/>
        <end position="224"/>
    </location>
</feature>
<dbReference type="InParanoid" id="A0A1V8SB23"/>
<keyword evidence="3" id="KW-1185">Reference proteome</keyword>
<feature type="signal peptide" evidence="1">
    <location>
        <begin position="1"/>
        <end position="17"/>
    </location>
</feature>